<feature type="compositionally biased region" description="Low complexity" evidence="2">
    <location>
        <begin position="687"/>
        <end position="710"/>
    </location>
</feature>
<feature type="compositionally biased region" description="Low complexity" evidence="2">
    <location>
        <begin position="610"/>
        <end position="644"/>
    </location>
</feature>
<feature type="compositionally biased region" description="Low complexity" evidence="2">
    <location>
        <begin position="718"/>
        <end position="728"/>
    </location>
</feature>
<organism evidence="4 5">
    <name type="scientific">Lasallia pustulata</name>
    <dbReference type="NCBI Taxonomy" id="136370"/>
    <lineage>
        <taxon>Eukaryota</taxon>
        <taxon>Fungi</taxon>
        <taxon>Dikarya</taxon>
        <taxon>Ascomycota</taxon>
        <taxon>Pezizomycotina</taxon>
        <taxon>Lecanoromycetes</taxon>
        <taxon>OSLEUM clade</taxon>
        <taxon>Umbilicariomycetidae</taxon>
        <taxon>Umbilicariales</taxon>
        <taxon>Umbilicariaceae</taxon>
        <taxon>Lasallia</taxon>
    </lineage>
</organism>
<proteinExistence type="inferred from homology"/>
<dbReference type="Proteomes" id="UP000192927">
    <property type="component" value="Unassembled WGS sequence"/>
</dbReference>
<feature type="compositionally biased region" description="Low complexity" evidence="2">
    <location>
        <begin position="457"/>
        <end position="473"/>
    </location>
</feature>
<feature type="region of interest" description="Disordered" evidence="2">
    <location>
        <begin position="382"/>
        <end position="415"/>
    </location>
</feature>
<dbReference type="InterPro" id="IPR036282">
    <property type="entry name" value="Glutathione-S-Trfase_C_sf"/>
</dbReference>
<dbReference type="Gene3D" id="1.20.1050.10">
    <property type="match status" value="1"/>
</dbReference>
<feature type="compositionally biased region" description="Low complexity" evidence="2">
    <location>
        <begin position="754"/>
        <end position="771"/>
    </location>
</feature>
<dbReference type="InterPro" id="IPR036249">
    <property type="entry name" value="Thioredoxin-like_sf"/>
</dbReference>
<evidence type="ECO:0000256" key="1">
    <source>
        <dbReference type="ARBA" id="ARBA00007409"/>
    </source>
</evidence>
<dbReference type="EMBL" id="FWEW01003806">
    <property type="protein sequence ID" value="SLM41232.1"/>
    <property type="molecule type" value="Genomic_DNA"/>
</dbReference>
<evidence type="ECO:0000313" key="4">
    <source>
        <dbReference type="EMBL" id="SLM41232.1"/>
    </source>
</evidence>
<dbReference type="Gene3D" id="3.40.30.10">
    <property type="entry name" value="Glutaredoxin"/>
    <property type="match status" value="1"/>
</dbReference>
<evidence type="ECO:0000259" key="3">
    <source>
        <dbReference type="PROSITE" id="PS50404"/>
    </source>
</evidence>
<dbReference type="AlphaFoldDB" id="A0A1W5DE84"/>
<feature type="compositionally biased region" description="Polar residues" evidence="2">
    <location>
        <begin position="578"/>
        <end position="591"/>
    </location>
</feature>
<feature type="compositionally biased region" description="Polar residues" evidence="2">
    <location>
        <begin position="263"/>
        <end position="279"/>
    </location>
</feature>
<comment type="similarity">
    <text evidence="1">Belongs to the GST superfamily.</text>
</comment>
<dbReference type="SFLD" id="SFLDS00019">
    <property type="entry name" value="Glutathione_Transferase_(cytos"/>
    <property type="match status" value="1"/>
</dbReference>
<evidence type="ECO:0000256" key="2">
    <source>
        <dbReference type="SAM" id="MobiDB-lite"/>
    </source>
</evidence>
<feature type="region of interest" description="Disordered" evidence="2">
    <location>
        <begin position="263"/>
        <end position="284"/>
    </location>
</feature>
<feature type="region of interest" description="Disordered" evidence="2">
    <location>
        <begin position="457"/>
        <end position="480"/>
    </location>
</feature>
<dbReference type="SFLD" id="SFLDG00358">
    <property type="entry name" value="Main_(cytGST)"/>
    <property type="match status" value="1"/>
</dbReference>
<feature type="domain" description="GST N-terminal" evidence="3">
    <location>
        <begin position="9"/>
        <end position="99"/>
    </location>
</feature>
<dbReference type="PROSITE" id="PS50404">
    <property type="entry name" value="GST_NTER"/>
    <property type="match status" value="1"/>
</dbReference>
<feature type="compositionally biased region" description="Low complexity" evidence="2">
    <location>
        <begin position="651"/>
        <end position="677"/>
    </location>
</feature>
<name>A0A1W5DE84_9LECA</name>
<keyword evidence="5" id="KW-1185">Reference proteome</keyword>
<dbReference type="InterPro" id="IPR040079">
    <property type="entry name" value="Glutathione_S-Trfase"/>
</dbReference>
<evidence type="ECO:0000313" key="5">
    <source>
        <dbReference type="Proteomes" id="UP000192927"/>
    </source>
</evidence>
<dbReference type="PANTHER" id="PTHR44051">
    <property type="entry name" value="GLUTATHIONE S-TRANSFERASE-RELATED"/>
    <property type="match status" value="1"/>
</dbReference>
<dbReference type="InterPro" id="IPR004045">
    <property type="entry name" value="Glutathione_S-Trfase_N"/>
</dbReference>
<dbReference type="CDD" id="cd03048">
    <property type="entry name" value="GST_N_Ure2p_like"/>
    <property type="match status" value="1"/>
</dbReference>
<accession>A0A1W5DE84</accession>
<dbReference type="SUPFAM" id="SSF52833">
    <property type="entry name" value="Thioredoxin-like"/>
    <property type="match status" value="1"/>
</dbReference>
<dbReference type="PANTHER" id="PTHR44051:SF8">
    <property type="entry name" value="GLUTATHIONE S-TRANSFERASE GSTA"/>
    <property type="match status" value="1"/>
</dbReference>
<feature type="compositionally biased region" description="Low complexity" evidence="2">
    <location>
        <begin position="382"/>
        <end position="391"/>
    </location>
</feature>
<dbReference type="SUPFAM" id="SSF47616">
    <property type="entry name" value="GST C-terminal domain-like"/>
    <property type="match status" value="1"/>
</dbReference>
<sequence>MANPLDTPKTDIDLYTSGTPNGQKISMTLEELGLKYETQEIRISKNEQKGDWYLRINPNGRIPPIVDRTPTADGKSQEKRVFEGAAITLYLCAKYDPNHKLSYPYDTDKYWQVVEWLTWMQSGIGPMQGQANHFYRYAPEKIEYGIQRYQTETKRLYHVLEDRLKEQEEGNRTAANTTASHAWPEGLMSKLGENNRDARVRMGRALTSYFNLTTMSTTLSSSYSLSLSVQSLSQTTESLQTQTPTVRSYAAINGESSSAFGTDITSSSLSTANPTSKQVGSVPAFADGRGASSANIYQGGTDMTSIISASTSSTLTAATSSVSFSRNFTLQTESATPRSFTLETESDVLASTTASSTTISCQSSSAMASSLETIVSSSSSSQSLSSAASGAPDSSTTVLELPTSETTSQSTSTPTAASAATSYSVAVSSSNMEAAQSTTTVTVVLTSSLSIVLQYPSGTSSSSSSASSTNTGTPLSLSNASSTKSANVEMALGFNGIFATMTKDSPCKAGDAAGGQACIGGQVGNCGPDGKYTISACPEGQSCFALPLEGGQSGITIGCAALSLADTELGLVVASGTSDAASTSMPGSTAVPQSSASSSIPSAPAPSPKSVPQSSQTLAASAASSPQTSTSTSTYTSEAAASSQAPPPLAPTTNAPAASPSSAEATSSAQAASISTPIQPANSPIAQTTTVTVQHTSTTTLPAVPSTSSPPAMPTNPSPSTSSTTPSSTPQPAPSIPPAQSSSTPVPQAPPPSSAAVQTQAAPAPAATSSQQPLGITIVPVAASGVVTVTDTVTVTATVTATVHDHGR</sequence>
<protein>
    <submittedName>
        <fullName evidence="4">Thioredoxin-like fold</fullName>
    </submittedName>
</protein>
<feature type="compositionally biased region" description="Low complexity" evidence="2">
    <location>
        <begin position="592"/>
        <end position="602"/>
    </location>
</feature>
<feature type="compositionally biased region" description="Low complexity" evidence="2">
    <location>
        <begin position="403"/>
        <end position="415"/>
    </location>
</feature>
<feature type="region of interest" description="Disordered" evidence="2">
    <location>
        <begin position="578"/>
        <end position="771"/>
    </location>
</feature>
<dbReference type="Pfam" id="PF13409">
    <property type="entry name" value="GST_N_2"/>
    <property type="match status" value="1"/>
</dbReference>
<reference evidence="5" key="1">
    <citation type="submission" date="2017-03" db="EMBL/GenBank/DDBJ databases">
        <authorList>
            <person name="Sharma R."/>
            <person name="Thines M."/>
        </authorList>
    </citation>
    <scope>NUCLEOTIDE SEQUENCE [LARGE SCALE GENOMIC DNA]</scope>
</reference>